<accession>A0A0E9VIP5</accession>
<proteinExistence type="predicted"/>
<keyword evidence="1" id="KW-0732">Signal</keyword>
<evidence type="ECO:0000256" key="1">
    <source>
        <dbReference type="SAM" id="SignalP"/>
    </source>
</evidence>
<dbReference type="AlphaFoldDB" id="A0A0E9VIP5"/>
<reference evidence="2" key="1">
    <citation type="submission" date="2014-11" db="EMBL/GenBank/DDBJ databases">
        <authorList>
            <person name="Amaro Gonzalez C."/>
        </authorList>
    </citation>
    <scope>NUCLEOTIDE SEQUENCE</scope>
</reference>
<sequence length="68" mass="8103">MKVCCIMNTYLFLFQIWQSKQAMEMLFVSKYMNAYFPFCNNTLLNKDLDAELPSTKCFQHQKIKPQPV</sequence>
<feature type="chain" id="PRO_5002433700" evidence="1">
    <location>
        <begin position="23"/>
        <end position="68"/>
    </location>
</feature>
<organism evidence="2">
    <name type="scientific">Anguilla anguilla</name>
    <name type="common">European freshwater eel</name>
    <name type="synonym">Muraena anguilla</name>
    <dbReference type="NCBI Taxonomy" id="7936"/>
    <lineage>
        <taxon>Eukaryota</taxon>
        <taxon>Metazoa</taxon>
        <taxon>Chordata</taxon>
        <taxon>Craniata</taxon>
        <taxon>Vertebrata</taxon>
        <taxon>Euteleostomi</taxon>
        <taxon>Actinopterygii</taxon>
        <taxon>Neopterygii</taxon>
        <taxon>Teleostei</taxon>
        <taxon>Anguilliformes</taxon>
        <taxon>Anguillidae</taxon>
        <taxon>Anguilla</taxon>
    </lineage>
</organism>
<name>A0A0E9VIP5_ANGAN</name>
<evidence type="ECO:0000313" key="2">
    <source>
        <dbReference type="EMBL" id="JAH77861.1"/>
    </source>
</evidence>
<protein>
    <submittedName>
        <fullName evidence="2">Uncharacterized protein</fullName>
    </submittedName>
</protein>
<dbReference type="EMBL" id="GBXM01030716">
    <property type="protein sequence ID" value="JAH77861.1"/>
    <property type="molecule type" value="Transcribed_RNA"/>
</dbReference>
<feature type="signal peptide" evidence="1">
    <location>
        <begin position="1"/>
        <end position="22"/>
    </location>
</feature>
<reference evidence="2" key="2">
    <citation type="journal article" date="2015" name="Fish Shellfish Immunol.">
        <title>Early steps in the European eel (Anguilla anguilla)-Vibrio vulnificus interaction in the gills: Role of the RtxA13 toxin.</title>
        <authorList>
            <person name="Callol A."/>
            <person name="Pajuelo D."/>
            <person name="Ebbesson L."/>
            <person name="Teles M."/>
            <person name="MacKenzie S."/>
            <person name="Amaro C."/>
        </authorList>
    </citation>
    <scope>NUCLEOTIDE SEQUENCE</scope>
</reference>